<gene>
    <name evidence="1" type="ORF">ONB1V03_LOCUS3312</name>
</gene>
<dbReference type="EMBL" id="CAJPVJ010000950">
    <property type="protein sequence ID" value="CAG2163747.1"/>
    <property type="molecule type" value="Genomic_DNA"/>
</dbReference>
<accession>A0A7R9QDM9</accession>
<proteinExistence type="predicted"/>
<reference evidence="1" key="1">
    <citation type="submission" date="2020-11" db="EMBL/GenBank/DDBJ databases">
        <authorList>
            <person name="Tran Van P."/>
        </authorList>
    </citation>
    <scope>NUCLEOTIDE SEQUENCE</scope>
</reference>
<dbReference type="AlphaFoldDB" id="A0A7R9QDM9"/>
<keyword evidence="2" id="KW-1185">Reference proteome</keyword>
<organism evidence="1">
    <name type="scientific">Oppiella nova</name>
    <dbReference type="NCBI Taxonomy" id="334625"/>
    <lineage>
        <taxon>Eukaryota</taxon>
        <taxon>Metazoa</taxon>
        <taxon>Ecdysozoa</taxon>
        <taxon>Arthropoda</taxon>
        <taxon>Chelicerata</taxon>
        <taxon>Arachnida</taxon>
        <taxon>Acari</taxon>
        <taxon>Acariformes</taxon>
        <taxon>Sarcoptiformes</taxon>
        <taxon>Oribatida</taxon>
        <taxon>Brachypylina</taxon>
        <taxon>Oppioidea</taxon>
        <taxon>Oppiidae</taxon>
        <taxon>Oppiella</taxon>
    </lineage>
</organism>
<dbReference type="EMBL" id="OC915775">
    <property type="protein sequence ID" value="CAD7641899.1"/>
    <property type="molecule type" value="Genomic_DNA"/>
</dbReference>
<sequence length="106" mass="11461">MVDIRISIIVDKKRSCGKLFAGDPCAPNMYCCDEYIICDGVRAGITESRSCGKLFAGDPCAPNICGRRLYSCSTGCDSVVDLRPDQSYHSDGALIPIHTDKVLPNS</sequence>
<name>A0A7R9QDM9_9ACAR</name>
<dbReference type="Proteomes" id="UP000728032">
    <property type="component" value="Unassembled WGS sequence"/>
</dbReference>
<evidence type="ECO:0000313" key="2">
    <source>
        <dbReference type="Proteomes" id="UP000728032"/>
    </source>
</evidence>
<protein>
    <submittedName>
        <fullName evidence="1">Uncharacterized protein</fullName>
    </submittedName>
</protein>
<evidence type="ECO:0000313" key="1">
    <source>
        <dbReference type="EMBL" id="CAD7641899.1"/>
    </source>
</evidence>